<protein>
    <submittedName>
        <fullName evidence="4">Dabb family protein</fullName>
    </submittedName>
    <submittedName>
        <fullName evidence="3">Stress responsive protein</fullName>
    </submittedName>
</protein>
<evidence type="ECO:0000313" key="5">
    <source>
        <dbReference type="Proteomes" id="UP000238081"/>
    </source>
</evidence>
<reference evidence="2 6" key="3">
    <citation type="submission" date="2019-07" db="EMBL/GenBank/DDBJ databases">
        <title>Whole genome shotgun sequence of Clostridium butyricum NBRC 3858.</title>
        <authorList>
            <person name="Hosoyama A."/>
            <person name="Uohara A."/>
            <person name="Ohji S."/>
            <person name="Ichikawa N."/>
        </authorList>
    </citation>
    <scope>NUCLEOTIDE SEQUENCE [LARGE SCALE GENOMIC DNA]</scope>
    <source>
        <strain evidence="2 6">NBRC 3858</strain>
    </source>
</reference>
<evidence type="ECO:0000313" key="7">
    <source>
        <dbReference type="Proteomes" id="UP000515243"/>
    </source>
</evidence>
<dbReference type="Proteomes" id="UP000321089">
    <property type="component" value="Unassembled WGS sequence"/>
</dbReference>
<evidence type="ECO:0000313" key="6">
    <source>
        <dbReference type="Proteomes" id="UP000321089"/>
    </source>
</evidence>
<evidence type="ECO:0000313" key="4">
    <source>
        <dbReference type="EMBL" id="QMW89633.1"/>
    </source>
</evidence>
<reference evidence="3 5" key="1">
    <citation type="submission" date="2016-01" db="EMBL/GenBank/DDBJ databases">
        <title>Characterization of the Clostridium difficile lineages that are prevalent in Hong Kong and China.</title>
        <authorList>
            <person name="Kwok J.S.-L."/>
            <person name="Lam W.-Y."/>
            <person name="Ip M."/>
            <person name="Chan T.-F."/>
            <person name="Hawkey P.M."/>
            <person name="Tsui S.K.-W."/>
        </authorList>
    </citation>
    <scope>NUCLEOTIDE SEQUENCE [LARGE SCALE GENOMIC DNA]</scope>
    <source>
        <strain evidence="3 5">300064</strain>
    </source>
</reference>
<dbReference type="PROSITE" id="PS51502">
    <property type="entry name" value="S_R_A_B_BARREL"/>
    <property type="match status" value="1"/>
</dbReference>
<evidence type="ECO:0000313" key="3">
    <source>
        <dbReference type="EMBL" id="PPV17551.1"/>
    </source>
</evidence>
<dbReference type="Pfam" id="PF07876">
    <property type="entry name" value="Dabb"/>
    <property type="match status" value="1"/>
</dbReference>
<dbReference type="OrthoDB" id="9808130at2"/>
<accession>A0A0A6PY25</accession>
<dbReference type="InterPro" id="IPR011008">
    <property type="entry name" value="Dimeric_a/b-barrel"/>
</dbReference>
<dbReference type="KEGG" id="cbut:ATN24_00080"/>
<dbReference type="GeneID" id="92942764"/>
<dbReference type="InterPro" id="IPR013097">
    <property type="entry name" value="Dabb"/>
</dbReference>
<proteinExistence type="predicted"/>
<gene>
    <name evidence="3" type="ORF">AWN73_07285</name>
    <name evidence="2" type="ORF">CBU02nite_19180</name>
    <name evidence="4" type="ORF">FF104_01365</name>
</gene>
<feature type="domain" description="Stress-response A/B barrel" evidence="1">
    <location>
        <begin position="2"/>
        <end position="94"/>
    </location>
</feature>
<evidence type="ECO:0000259" key="1">
    <source>
        <dbReference type="PROSITE" id="PS51502"/>
    </source>
</evidence>
<dbReference type="SUPFAM" id="SSF54909">
    <property type="entry name" value="Dimeric alpha+beta barrel"/>
    <property type="match status" value="1"/>
</dbReference>
<dbReference type="EMBL" id="CP040626">
    <property type="protein sequence ID" value="QMW89633.1"/>
    <property type="molecule type" value="Genomic_DNA"/>
</dbReference>
<evidence type="ECO:0000313" key="2">
    <source>
        <dbReference type="EMBL" id="GEQ21412.1"/>
    </source>
</evidence>
<dbReference type="Proteomes" id="UP000515243">
    <property type="component" value="Chromosome 1"/>
</dbReference>
<dbReference type="RefSeq" id="WP_002582504.1">
    <property type="nucleotide sequence ID" value="NZ_AP019716.1"/>
</dbReference>
<name>A0A0A6PY25_CLOBU</name>
<sequence>MFTHIVLFKVKEPTTENLEFLKKTFLSMKGNIAELKELEVGVDVVGSDRSYNIGIITRFDSKDEYLAYDVNEFHVEKVKKVIGPYVECSKTLDF</sequence>
<organism evidence="3 5">
    <name type="scientific">Clostridium butyricum</name>
    <dbReference type="NCBI Taxonomy" id="1492"/>
    <lineage>
        <taxon>Bacteria</taxon>
        <taxon>Bacillati</taxon>
        <taxon>Bacillota</taxon>
        <taxon>Clostridia</taxon>
        <taxon>Eubacteriales</taxon>
        <taxon>Clostridiaceae</taxon>
        <taxon>Clostridium</taxon>
    </lineage>
</organism>
<dbReference type="EMBL" id="BKBC01000022">
    <property type="protein sequence ID" value="GEQ21412.1"/>
    <property type="molecule type" value="Genomic_DNA"/>
</dbReference>
<reference evidence="4 7" key="2">
    <citation type="submission" date="2019-05" db="EMBL/GenBank/DDBJ databases">
        <authorList>
            <person name="Schori C."/>
            <person name="Ahrens C."/>
        </authorList>
    </citation>
    <scope>NUCLEOTIDE SEQUENCE [LARGE SCALE GENOMIC DNA]</scope>
    <source>
        <strain evidence="4 7">DSM 10702</strain>
    </source>
</reference>
<dbReference type="Gene3D" id="3.30.70.100">
    <property type="match status" value="1"/>
</dbReference>
<dbReference type="Proteomes" id="UP000238081">
    <property type="component" value="Unassembled WGS sequence"/>
</dbReference>
<dbReference type="SMART" id="SM00886">
    <property type="entry name" value="Dabb"/>
    <property type="match status" value="1"/>
</dbReference>
<dbReference type="AlphaFoldDB" id="A0A0A6PY25"/>
<dbReference type="EMBL" id="LRDH01000013">
    <property type="protein sequence ID" value="PPV17551.1"/>
    <property type="molecule type" value="Genomic_DNA"/>
</dbReference>